<dbReference type="GO" id="GO:0016020">
    <property type="term" value="C:membrane"/>
    <property type="evidence" value="ECO:0007669"/>
    <property type="project" value="UniProtKB-SubCell"/>
</dbReference>
<dbReference type="AlphaFoldDB" id="A0ABD1R0M6"/>
<proteinExistence type="predicted"/>
<protein>
    <submittedName>
        <fullName evidence="5">Wall-associated receptor kinase-like 8</fullName>
    </submittedName>
</protein>
<feature type="signal peptide" evidence="3">
    <location>
        <begin position="1"/>
        <end position="22"/>
    </location>
</feature>
<dbReference type="Pfam" id="PF13947">
    <property type="entry name" value="GUB_WAK_bind"/>
    <property type="match status" value="1"/>
</dbReference>
<reference evidence="6" key="1">
    <citation type="submission" date="2024-07" db="EMBL/GenBank/DDBJ databases">
        <title>Two chromosome-level genome assemblies of Korean endemic species Abeliophyllum distichum and Forsythia ovata (Oleaceae).</title>
        <authorList>
            <person name="Jang H."/>
        </authorList>
    </citation>
    <scope>NUCLEOTIDE SEQUENCE [LARGE SCALE GENOMIC DNA]</scope>
</reference>
<gene>
    <name evidence="5" type="ORF">Fot_43445</name>
</gene>
<evidence type="ECO:0000256" key="3">
    <source>
        <dbReference type="SAM" id="SignalP"/>
    </source>
</evidence>
<organism evidence="5 6">
    <name type="scientific">Forsythia ovata</name>
    <dbReference type="NCBI Taxonomy" id="205694"/>
    <lineage>
        <taxon>Eukaryota</taxon>
        <taxon>Viridiplantae</taxon>
        <taxon>Streptophyta</taxon>
        <taxon>Embryophyta</taxon>
        <taxon>Tracheophyta</taxon>
        <taxon>Spermatophyta</taxon>
        <taxon>Magnoliopsida</taxon>
        <taxon>eudicotyledons</taxon>
        <taxon>Gunneridae</taxon>
        <taxon>Pentapetalae</taxon>
        <taxon>asterids</taxon>
        <taxon>lamiids</taxon>
        <taxon>Lamiales</taxon>
        <taxon>Oleaceae</taxon>
        <taxon>Forsythieae</taxon>
        <taxon>Forsythia</taxon>
    </lineage>
</organism>
<evidence type="ECO:0000259" key="4">
    <source>
        <dbReference type="Pfam" id="PF13947"/>
    </source>
</evidence>
<evidence type="ECO:0000313" key="5">
    <source>
        <dbReference type="EMBL" id="KAL2482001.1"/>
    </source>
</evidence>
<sequence length="114" mass="12499">MLLHSALLQIFLFFTVLAVAVAPPPSIASESTKPGCQRRCGNLEIPCPLGIGSNCSLNPYPYFNISCNTSSNPPKPYLFDIGPFEIYNYEVVNISKTQIYVKNSKAQLSMACYG</sequence>
<comment type="caution">
    <text evidence="5">The sequence shown here is derived from an EMBL/GenBank/DDBJ whole genome shotgun (WGS) entry which is preliminary data.</text>
</comment>
<comment type="subcellular location">
    <subcellularLocation>
        <location evidence="1">Membrane</location>
        <topology evidence="1">Single-pass membrane protein</topology>
    </subcellularLocation>
</comment>
<dbReference type="PANTHER" id="PTHR33491">
    <property type="entry name" value="OSJNBA0016N04.9 PROTEIN"/>
    <property type="match status" value="1"/>
</dbReference>
<dbReference type="InterPro" id="IPR025287">
    <property type="entry name" value="WAK_GUB"/>
</dbReference>
<evidence type="ECO:0000313" key="6">
    <source>
        <dbReference type="Proteomes" id="UP001604277"/>
    </source>
</evidence>
<name>A0ABD1R0M6_9LAMI</name>
<evidence type="ECO:0000256" key="1">
    <source>
        <dbReference type="ARBA" id="ARBA00004167"/>
    </source>
</evidence>
<feature type="chain" id="PRO_5044841516" evidence="3">
    <location>
        <begin position="23"/>
        <end position="114"/>
    </location>
</feature>
<keyword evidence="2 3" id="KW-0732">Signal</keyword>
<accession>A0ABD1R0M6</accession>
<dbReference type="EMBL" id="JBFOLJ010000013">
    <property type="protein sequence ID" value="KAL2482001.1"/>
    <property type="molecule type" value="Genomic_DNA"/>
</dbReference>
<feature type="domain" description="Wall-associated receptor kinase galacturonan-binding" evidence="4">
    <location>
        <begin position="36"/>
        <end position="98"/>
    </location>
</feature>
<keyword evidence="6" id="KW-1185">Reference proteome</keyword>
<evidence type="ECO:0000256" key="2">
    <source>
        <dbReference type="ARBA" id="ARBA00022729"/>
    </source>
</evidence>
<dbReference type="Proteomes" id="UP001604277">
    <property type="component" value="Unassembled WGS sequence"/>
</dbReference>